<dbReference type="Gene3D" id="3.40.50.300">
    <property type="entry name" value="P-loop containing nucleotide triphosphate hydrolases"/>
    <property type="match status" value="3"/>
</dbReference>
<dbReference type="InterPro" id="IPR027417">
    <property type="entry name" value="P-loop_NTPase"/>
</dbReference>
<evidence type="ECO:0000313" key="7">
    <source>
        <dbReference type="EMBL" id="AFA72398.1"/>
    </source>
</evidence>
<dbReference type="KEGG" id="gpo:GPOL_c13430"/>
<feature type="domain" description="UvrD-like helicase ATP-binding" evidence="6">
    <location>
        <begin position="185"/>
        <end position="561"/>
    </location>
</feature>
<feature type="binding site" evidence="5">
    <location>
        <begin position="206"/>
        <end position="213"/>
    </location>
    <ligand>
        <name>ATP</name>
        <dbReference type="ChEBI" id="CHEBI:30616"/>
    </ligand>
</feature>
<dbReference type="AlphaFoldDB" id="H6N4C9"/>
<evidence type="ECO:0000313" key="8">
    <source>
        <dbReference type="Proteomes" id="UP000009154"/>
    </source>
</evidence>
<dbReference type="GO" id="GO:0043138">
    <property type="term" value="F:3'-5' DNA helicase activity"/>
    <property type="evidence" value="ECO:0007669"/>
    <property type="project" value="TreeGrafter"/>
</dbReference>
<evidence type="ECO:0000256" key="4">
    <source>
        <dbReference type="ARBA" id="ARBA00022840"/>
    </source>
</evidence>
<reference evidence="7 8" key="1">
    <citation type="journal article" date="2012" name="Appl. Environ. Microbiol.">
        <title>Involvement of two latex-clearing proteins during rubber degradation and insights into the subsequent degradation pathway revealed by the genome sequence of Gordonia polyisoprenivorans strain VH2.</title>
        <authorList>
            <person name="Hiessl S."/>
            <person name="Schuldes J."/>
            <person name="Thurmer A."/>
            <person name="Halbsguth T."/>
            <person name="Broker D."/>
            <person name="Angelov A."/>
            <person name="Liebl W."/>
            <person name="Daniel R."/>
            <person name="Steinbuchel A."/>
        </authorList>
    </citation>
    <scope>NUCLEOTIDE SEQUENCE [LARGE SCALE GENOMIC DNA]</scope>
    <source>
        <strain evidence="8">DSM 44266 / VH2</strain>
    </source>
</reference>
<dbReference type="GO" id="GO:0003677">
    <property type="term" value="F:DNA binding"/>
    <property type="evidence" value="ECO:0007669"/>
    <property type="project" value="InterPro"/>
</dbReference>
<evidence type="ECO:0000256" key="1">
    <source>
        <dbReference type="ARBA" id="ARBA00022741"/>
    </source>
</evidence>
<dbReference type="GO" id="GO:0016787">
    <property type="term" value="F:hydrolase activity"/>
    <property type="evidence" value="ECO:0007669"/>
    <property type="project" value="UniProtKB-UniRule"/>
</dbReference>
<dbReference type="PROSITE" id="PS51198">
    <property type="entry name" value="UVRD_HELICASE_ATP_BIND"/>
    <property type="match status" value="1"/>
</dbReference>
<dbReference type="GO" id="GO:0005829">
    <property type="term" value="C:cytosol"/>
    <property type="evidence" value="ECO:0007669"/>
    <property type="project" value="TreeGrafter"/>
</dbReference>
<sequence>MAEITDRATQIAEEQIAEEQQAVDTMYTRLDTETMTGLRAREEALSSPIDGPEDRVARDADLSRLDKAIRRLRKAEHALCFGRIDGTTGAPLYIGRIGLLSDSHRTLLVDWRADAARPFYAATAASPLGVRRRRHLRLRDREVVELTDEILDGTAPIDTDVVGDSPLVSALSGARTGRMREAMATLQAEQDEIVRSEHRGIMVVDGGPGTGKTIVALHRAAYVLYAFPAIADRGVLVFGPNRRFLTYISDVLPSLGENDVALRTPTDLVDFTVTRTETDPIALAKGCKHFAELLAGRVETSQPRGIPLRLRTGYGAVVLDPARVDAARRSALQGGVGHNRARQAFLEQIVDEVVTELEAQTAQEISDFEDEIRNVLGIDLDRMFAGEARPSGYDDDGSGELEIDWDRIHDDLLDDAEITRAIDEVWPFLTAEGVVRDVLTDAVSLTRHFPRCTDKDVASIVDCARQGWSMADLALLDEARTLVDGPPESVYGHIVVDEAQQLSQMQWRMLMRRCPNHSMTIVGDLAQAGPTTTISSWGEALHPFVDDRFVHHTLTINYRTTAEILETTAPVLARIAPTQRLSRSIRHGEHPTTGIVANDAVNSEVDELLAAIRAAHPGELIGIITTARRASCFDAGALGDDVMVVPAADARGLEFDTVIVLGANEIRGADHSGLRDLYVAQTRATKRLVMLDFGGPVPDDGAA</sequence>
<proteinExistence type="predicted"/>
<dbReference type="eggNOG" id="COG3973">
    <property type="taxonomic scope" value="Bacteria"/>
</dbReference>
<dbReference type="RefSeq" id="WP_014359274.1">
    <property type="nucleotide sequence ID" value="NC_016906.1"/>
</dbReference>
<dbReference type="Pfam" id="PF01443">
    <property type="entry name" value="Viral_helicase1"/>
    <property type="match status" value="1"/>
</dbReference>
<dbReference type="InterPro" id="IPR027351">
    <property type="entry name" value="(+)RNA_virus_helicase_core_dom"/>
</dbReference>
<dbReference type="EMBL" id="CP003119">
    <property type="protein sequence ID" value="AFA72398.1"/>
    <property type="molecule type" value="Genomic_DNA"/>
</dbReference>
<dbReference type="GO" id="GO:0000725">
    <property type="term" value="P:recombinational repair"/>
    <property type="evidence" value="ECO:0007669"/>
    <property type="project" value="TreeGrafter"/>
</dbReference>
<dbReference type="InterPro" id="IPR000212">
    <property type="entry name" value="DNA_helicase_UvrD/REP"/>
</dbReference>
<evidence type="ECO:0000259" key="6">
    <source>
        <dbReference type="PROSITE" id="PS51198"/>
    </source>
</evidence>
<dbReference type="PANTHER" id="PTHR11070">
    <property type="entry name" value="UVRD / RECB / PCRA DNA HELICASE FAMILY MEMBER"/>
    <property type="match status" value="1"/>
</dbReference>
<organism evidence="7 8">
    <name type="scientific">Gordonia polyisoprenivorans (strain DSM 44266 / VH2)</name>
    <dbReference type="NCBI Taxonomy" id="1112204"/>
    <lineage>
        <taxon>Bacteria</taxon>
        <taxon>Bacillati</taxon>
        <taxon>Actinomycetota</taxon>
        <taxon>Actinomycetes</taxon>
        <taxon>Mycobacteriales</taxon>
        <taxon>Gordoniaceae</taxon>
        <taxon>Gordonia</taxon>
    </lineage>
</organism>
<name>H6N4C9_GORPV</name>
<protein>
    <submittedName>
        <fullName evidence="7">Putative helicase</fullName>
    </submittedName>
</protein>
<keyword evidence="1 5" id="KW-0547">Nucleotide-binding</keyword>
<evidence type="ECO:0000256" key="2">
    <source>
        <dbReference type="ARBA" id="ARBA00022801"/>
    </source>
</evidence>
<keyword evidence="4 5" id="KW-0067">ATP-binding</keyword>
<keyword evidence="8" id="KW-1185">Reference proteome</keyword>
<dbReference type="SUPFAM" id="SSF52540">
    <property type="entry name" value="P-loop containing nucleoside triphosphate hydrolases"/>
    <property type="match status" value="1"/>
</dbReference>
<dbReference type="PANTHER" id="PTHR11070:SF45">
    <property type="entry name" value="DNA 3'-5' HELICASE"/>
    <property type="match status" value="1"/>
</dbReference>
<dbReference type="GeneID" id="90158399"/>
<keyword evidence="3 5" id="KW-0347">Helicase</keyword>
<accession>H6N4C9</accession>
<dbReference type="Proteomes" id="UP000009154">
    <property type="component" value="Chromosome"/>
</dbReference>
<dbReference type="STRING" id="1112204.GPOL_c13430"/>
<dbReference type="HOGENOM" id="CLU_010312_3_1_11"/>
<evidence type="ECO:0000256" key="3">
    <source>
        <dbReference type="ARBA" id="ARBA00022806"/>
    </source>
</evidence>
<dbReference type="GO" id="GO:0005524">
    <property type="term" value="F:ATP binding"/>
    <property type="evidence" value="ECO:0007669"/>
    <property type="project" value="UniProtKB-UniRule"/>
</dbReference>
<evidence type="ECO:0000256" key="5">
    <source>
        <dbReference type="PROSITE-ProRule" id="PRU00560"/>
    </source>
</evidence>
<gene>
    <name evidence="7" type="ordered locus">GPOL_c13430</name>
</gene>
<dbReference type="InterPro" id="IPR014016">
    <property type="entry name" value="UvrD-like_ATP-bd"/>
</dbReference>
<keyword evidence="2 5" id="KW-0378">Hydrolase</keyword>